<dbReference type="Proteomes" id="UP000184375">
    <property type="component" value="Unassembled WGS sequence"/>
</dbReference>
<evidence type="ECO:0000256" key="8">
    <source>
        <dbReference type="PROSITE-ProRule" id="PRU00169"/>
    </source>
</evidence>
<keyword evidence="2 8" id="KW-0597">Phosphoprotein</keyword>
<dbReference type="GO" id="GO:0000976">
    <property type="term" value="F:transcription cis-regulatory region binding"/>
    <property type="evidence" value="ECO:0007669"/>
    <property type="project" value="TreeGrafter"/>
</dbReference>
<feature type="domain" description="Response regulatory" evidence="10">
    <location>
        <begin position="5"/>
        <end position="118"/>
    </location>
</feature>
<evidence type="ECO:0000256" key="4">
    <source>
        <dbReference type="ARBA" id="ARBA00023015"/>
    </source>
</evidence>
<dbReference type="PANTHER" id="PTHR48111:SF21">
    <property type="entry name" value="DNA-BINDING DUAL MASTER TRANSCRIPTIONAL REGULATOR RPAA"/>
    <property type="match status" value="1"/>
</dbReference>
<protein>
    <recommendedName>
        <fullName evidence="1">Stage 0 sporulation protein A homolog</fullName>
    </recommendedName>
</protein>
<dbReference type="Pfam" id="PF00072">
    <property type="entry name" value="Response_reg"/>
    <property type="match status" value="1"/>
</dbReference>
<keyword evidence="6" id="KW-0804">Transcription</keyword>
<dbReference type="GO" id="GO:0000156">
    <property type="term" value="F:phosphorelay response regulator activity"/>
    <property type="evidence" value="ECO:0007669"/>
    <property type="project" value="TreeGrafter"/>
</dbReference>
<accession>A0A1M7ML34</accession>
<name>A0A1M7ML34_9FIRM</name>
<gene>
    <name evidence="12" type="ORF">SAMN05660826_02321</name>
</gene>
<feature type="domain" description="OmpR/PhoB-type" evidence="11">
    <location>
        <begin position="127"/>
        <end position="225"/>
    </location>
</feature>
<evidence type="ECO:0000256" key="3">
    <source>
        <dbReference type="ARBA" id="ARBA00023012"/>
    </source>
</evidence>
<evidence type="ECO:0000256" key="5">
    <source>
        <dbReference type="ARBA" id="ARBA00023125"/>
    </source>
</evidence>
<evidence type="ECO:0000256" key="9">
    <source>
        <dbReference type="PROSITE-ProRule" id="PRU01091"/>
    </source>
</evidence>
<dbReference type="PANTHER" id="PTHR48111">
    <property type="entry name" value="REGULATOR OF RPOS"/>
    <property type="match status" value="1"/>
</dbReference>
<dbReference type="Gene3D" id="3.40.50.2300">
    <property type="match status" value="1"/>
</dbReference>
<dbReference type="InterPro" id="IPR001789">
    <property type="entry name" value="Sig_transdc_resp-reg_receiver"/>
</dbReference>
<dbReference type="Pfam" id="PF00486">
    <property type="entry name" value="Trans_reg_C"/>
    <property type="match status" value="1"/>
</dbReference>
<dbReference type="InterPro" id="IPR036388">
    <property type="entry name" value="WH-like_DNA-bd_sf"/>
</dbReference>
<dbReference type="InterPro" id="IPR039420">
    <property type="entry name" value="WalR-like"/>
</dbReference>
<evidence type="ECO:0000256" key="2">
    <source>
        <dbReference type="ARBA" id="ARBA00022553"/>
    </source>
</evidence>
<keyword evidence="4" id="KW-0805">Transcription regulation</keyword>
<dbReference type="InterPro" id="IPR011006">
    <property type="entry name" value="CheY-like_superfamily"/>
</dbReference>
<dbReference type="PROSITE" id="PS50110">
    <property type="entry name" value="RESPONSE_REGULATORY"/>
    <property type="match status" value="1"/>
</dbReference>
<evidence type="ECO:0000259" key="11">
    <source>
        <dbReference type="PROSITE" id="PS51755"/>
    </source>
</evidence>
<reference evidence="13" key="1">
    <citation type="submission" date="2016-11" db="EMBL/GenBank/DDBJ databases">
        <authorList>
            <person name="Varghese N."/>
            <person name="Submissions S."/>
        </authorList>
    </citation>
    <scope>NUCLEOTIDE SEQUENCE [LARGE SCALE GENOMIC DNA]</scope>
    <source>
        <strain evidence="13">DSM 18802</strain>
    </source>
</reference>
<dbReference type="STRING" id="447595.SAMN05660826_02321"/>
<dbReference type="GO" id="GO:0006355">
    <property type="term" value="P:regulation of DNA-templated transcription"/>
    <property type="evidence" value="ECO:0007669"/>
    <property type="project" value="InterPro"/>
</dbReference>
<dbReference type="SMART" id="SM00448">
    <property type="entry name" value="REC"/>
    <property type="match status" value="1"/>
</dbReference>
<dbReference type="FunFam" id="1.10.10.10:FF:000018">
    <property type="entry name" value="DNA-binding response regulator ResD"/>
    <property type="match status" value="1"/>
</dbReference>
<evidence type="ECO:0000256" key="7">
    <source>
        <dbReference type="ARBA" id="ARBA00024867"/>
    </source>
</evidence>
<dbReference type="PROSITE" id="PS51755">
    <property type="entry name" value="OMPR_PHOB"/>
    <property type="match status" value="1"/>
</dbReference>
<dbReference type="Gene3D" id="1.10.10.10">
    <property type="entry name" value="Winged helix-like DNA-binding domain superfamily/Winged helix DNA-binding domain"/>
    <property type="match status" value="1"/>
</dbReference>
<feature type="DNA-binding region" description="OmpR/PhoB-type" evidence="9">
    <location>
        <begin position="127"/>
        <end position="225"/>
    </location>
</feature>
<proteinExistence type="predicted"/>
<keyword evidence="3" id="KW-0902">Two-component regulatory system</keyword>
<dbReference type="GO" id="GO:0005829">
    <property type="term" value="C:cytosol"/>
    <property type="evidence" value="ECO:0007669"/>
    <property type="project" value="TreeGrafter"/>
</dbReference>
<feature type="modified residue" description="4-aspartylphosphate" evidence="8">
    <location>
        <position position="54"/>
    </location>
</feature>
<evidence type="ECO:0000256" key="1">
    <source>
        <dbReference type="ARBA" id="ARBA00018672"/>
    </source>
</evidence>
<dbReference type="SUPFAM" id="SSF52172">
    <property type="entry name" value="CheY-like"/>
    <property type="match status" value="1"/>
</dbReference>
<dbReference type="Gene3D" id="6.10.250.690">
    <property type="match status" value="1"/>
</dbReference>
<dbReference type="CDD" id="cd00383">
    <property type="entry name" value="trans_reg_C"/>
    <property type="match status" value="1"/>
</dbReference>
<evidence type="ECO:0000256" key="6">
    <source>
        <dbReference type="ARBA" id="ARBA00023163"/>
    </source>
</evidence>
<evidence type="ECO:0000313" key="13">
    <source>
        <dbReference type="Proteomes" id="UP000184375"/>
    </source>
</evidence>
<dbReference type="SMART" id="SM00862">
    <property type="entry name" value="Trans_reg_C"/>
    <property type="match status" value="1"/>
</dbReference>
<dbReference type="GO" id="GO:0032993">
    <property type="term" value="C:protein-DNA complex"/>
    <property type="evidence" value="ECO:0007669"/>
    <property type="project" value="TreeGrafter"/>
</dbReference>
<dbReference type="InterPro" id="IPR001867">
    <property type="entry name" value="OmpR/PhoB-type_DNA-bd"/>
</dbReference>
<organism evidence="12 13">
    <name type="scientific">Caldanaerovirga acetigignens</name>
    <dbReference type="NCBI Taxonomy" id="447595"/>
    <lineage>
        <taxon>Bacteria</taxon>
        <taxon>Bacillati</taxon>
        <taxon>Bacillota</taxon>
        <taxon>Clostridia</taxon>
        <taxon>Thermosediminibacterales</taxon>
        <taxon>Thermosediminibacteraceae</taxon>
        <taxon>Caldanaerovirga</taxon>
    </lineage>
</organism>
<comment type="function">
    <text evidence="7">May play the central regulatory role in sporulation. It may be an element of the effector pathway responsible for the activation of sporulation genes in response to nutritional stress. Spo0A may act in concert with spo0H (a sigma factor) to control the expression of some genes that are critical to the sporulation process.</text>
</comment>
<dbReference type="AlphaFoldDB" id="A0A1M7ML34"/>
<keyword evidence="5 9" id="KW-0238">DNA-binding</keyword>
<dbReference type="FunFam" id="3.40.50.2300:FF:000001">
    <property type="entry name" value="DNA-binding response regulator PhoB"/>
    <property type="match status" value="1"/>
</dbReference>
<evidence type="ECO:0000259" key="10">
    <source>
        <dbReference type="PROSITE" id="PS50110"/>
    </source>
</evidence>
<sequence>MEQVRILVVDDEKKMIDLVRLYLEKEGFKVDEALNGQQALEMIEKAEYNLIILDLMLPVVDGWTVCKEIRKKYDIPIIMLTARGEEFDKVLGFELGADDYVVKPFSPRELVARIKALLRRFGPREPRQILEFEGLVIDPESRKVVVDGKEVALTPKEFDLLYFLAKNKEKVFTREKLLEEVWGYDFFGSLRTVDTHIKQLREKLGRSKAASYIVTVWGVGYKFEVGR</sequence>
<dbReference type="EMBL" id="FRCR01000023">
    <property type="protein sequence ID" value="SHM91175.1"/>
    <property type="molecule type" value="Genomic_DNA"/>
</dbReference>
<evidence type="ECO:0000313" key="12">
    <source>
        <dbReference type="EMBL" id="SHM91175.1"/>
    </source>
</evidence>
<keyword evidence="13" id="KW-1185">Reference proteome</keyword>